<evidence type="ECO:0000259" key="3">
    <source>
        <dbReference type="Pfam" id="PF25876"/>
    </source>
</evidence>
<dbReference type="PROSITE" id="PS51257">
    <property type="entry name" value="PROKAR_LIPOPROTEIN"/>
    <property type="match status" value="1"/>
</dbReference>
<evidence type="ECO:0000313" key="7">
    <source>
        <dbReference type="EMBL" id="MTU44356.1"/>
    </source>
</evidence>
<dbReference type="GO" id="GO:0046677">
    <property type="term" value="P:response to antibiotic"/>
    <property type="evidence" value="ECO:0007669"/>
    <property type="project" value="TreeGrafter"/>
</dbReference>
<evidence type="ECO:0000256" key="1">
    <source>
        <dbReference type="ARBA" id="ARBA00004196"/>
    </source>
</evidence>
<dbReference type="AlphaFoldDB" id="A0A6I3S6E9"/>
<feature type="domain" description="Multidrug resistance protein MdtA-like barrel-sandwich hybrid" evidence="4">
    <location>
        <begin position="70"/>
        <end position="212"/>
    </location>
</feature>
<organism evidence="7 8">
    <name type="scientific">Parasutterella excrementihominis</name>
    <dbReference type="NCBI Taxonomy" id="487175"/>
    <lineage>
        <taxon>Bacteria</taxon>
        <taxon>Pseudomonadati</taxon>
        <taxon>Pseudomonadota</taxon>
        <taxon>Betaproteobacteria</taxon>
        <taxon>Burkholderiales</taxon>
        <taxon>Sutterellaceae</taxon>
        <taxon>Parasutterella</taxon>
    </lineage>
</organism>
<evidence type="ECO:0000259" key="4">
    <source>
        <dbReference type="Pfam" id="PF25917"/>
    </source>
</evidence>
<dbReference type="Pfam" id="PF25967">
    <property type="entry name" value="RND-MFP_C"/>
    <property type="match status" value="1"/>
</dbReference>
<protein>
    <submittedName>
        <fullName evidence="7">Efflux RND transporter periplasmic adaptor subunit</fullName>
    </submittedName>
</protein>
<feature type="domain" description="Multidrug resistance protein MdtA-like beta-barrel" evidence="5">
    <location>
        <begin position="216"/>
        <end position="303"/>
    </location>
</feature>
<sequence>MLLNDLKKAALCVAAGFAVTMFGGCDSQKSTGALAGAGAQRAPQVSVTEIQPTELDMTTTLQGRTASYLVADVRPQVAGILQKRLFKEGSEVKEGQALYQIDPAVYEAAVASAKAELQRAQAVLYQTRLTANRYAQLVKTNAISKQNNDDAQAAYKQAQAAVAAAEAGLKNAQINLDYTTVRSPISGRIGRSLVTPGALLSAHQAQNMAVVQTLDPIYVDVTQSSKEILSLKKDIASGKLKTKGGAIPVTLIMEDGTKYPQTGELTLSEVSVDPGTGTITLRAEFPNPDNILLPGMFVRTELPQGTMEKALLVPQRAVMREANGTPYVYVVEDGKIAIRRLVTHRTQGQNWIVEEGLKPGEKVVIEGLQRIRPGVPVQIVPTMAEQEQAKAAKASKQ</sequence>
<comment type="similarity">
    <text evidence="2">Belongs to the membrane fusion protein (MFP) (TC 8.A.1) family.</text>
</comment>
<name>A0A6I3S6E9_9BURK</name>
<dbReference type="InterPro" id="IPR006143">
    <property type="entry name" value="RND_pump_MFP"/>
</dbReference>
<comment type="subcellular location">
    <subcellularLocation>
        <location evidence="1">Cell envelope</location>
    </subcellularLocation>
</comment>
<dbReference type="Gene3D" id="2.40.420.20">
    <property type="match status" value="1"/>
</dbReference>
<feature type="domain" description="Multidrug resistance protein MdtA-like C-terminal permuted SH3" evidence="6">
    <location>
        <begin position="310"/>
        <end position="370"/>
    </location>
</feature>
<dbReference type="PANTHER" id="PTHR30158:SF3">
    <property type="entry name" value="MULTIDRUG EFFLUX PUMP SUBUNIT ACRA-RELATED"/>
    <property type="match status" value="1"/>
</dbReference>
<dbReference type="RefSeq" id="WP_008810563.1">
    <property type="nucleotide sequence ID" value="NZ_CAOKAR010000013.1"/>
</dbReference>
<dbReference type="GO" id="GO:0022857">
    <property type="term" value="F:transmembrane transporter activity"/>
    <property type="evidence" value="ECO:0007669"/>
    <property type="project" value="InterPro"/>
</dbReference>
<dbReference type="GO" id="GO:0030313">
    <property type="term" value="C:cell envelope"/>
    <property type="evidence" value="ECO:0007669"/>
    <property type="project" value="UniProtKB-SubCell"/>
</dbReference>
<dbReference type="InterPro" id="IPR058626">
    <property type="entry name" value="MdtA-like_b-barrel"/>
</dbReference>
<evidence type="ECO:0000313" key="8">
    <source>
        <dbReference type="Proteomes" id="UP000462362"/>
    </source>
</evidence>
<comment type="caution">
    <text evidence="7">The sequence shown here is derived from an EMBL/GenBank/DDBJ whole genome shotgun (WGS) entry which is preliminary data.</text>
</comment>
<dbReference type="InterPro" id="IPR058624">
    <property type="entry name" value="MdtA-like_HH"/>
</dbReference>
<feature type="domain" description="Multidrug resistance protein MdtA-like alpha-helical hairpin" evidence="3">
    <location>
        <begin position="110"/>
        <end position="179"/>
    </location>
</feature>
<evidence type="ECO:0000256" key="2">
    <source>
        <dbReference type="ARBA" id="ARBA00009477"/>
    </source>
</evidence>
<dbReference type="InterPro" id="IPR058627">
    <property type="entry name" value="MdtA-like_C"/>
</dbReference>
<dbReference type="Gene3D" id="2.40.30.170">
    <property type="match status" value="1"/>
</dbReference>
<dbReference type="Pfam" id="PF25876">
    <property type="entry name" value="HH_MFP_RND"/>
    <property type="match status" value="1"/>
</dbReference>
<dbReference type="Proteomes" id="UP000462362">
    <property type="component" value="Unassembled WGS sequence"/>
</dbReference>
<dbReference type="Gene3D" id="2.40.50.100">
    <property type="match status" value="1"/>
</dbReference>
<evidence type="ECO:0000259" key="5">
    <source>
        <dbReference type="Pfam" id="PF25944"/>
    </source>
</evidence>
<dbReference type="SUPFAM" id="SSF111369">
    <property type="entry name" value="HlyD-like secretion proteins"/>
    <property type="match status" value="1"/>
</dbReference>
<dbReference type="Pfam" id="PF25917">
    <property type="entry name" value="BSH_RND"/>
    <property type="match status" value="1"/>
</dbReference>
<reference evidence="7 8" key="1">
    <citation type="journal article" date="2019" name="Nat. Med.">
        <title>A library of human gut bacterial isolates paired with longitudinal multiomics data enables mechanistic microbiome research.</title>
        <authorList>
            <person name="Poyet M."/>
            <person name="Groussin M."/>
            <person name="Gibbons S.M."/>
            <person name="Avila-Pacheco J."/>
            <person name="Jiang X."/>
            <person name="Kearney S.M."/>
            <person name="Perrotta A.R."/>
            <person name="Berdy B."/>
            <person name="Zhao S."/>
            <person name="Lieberman T.D."/>
            <person name="Swanson P.K."/>
            <person name="Smith M."/>
            <person name="Roesemann S."/>
            <person name="Alexander J.E."/>
            <person name="Rich S.A."/>
            <person name="Livny J."/>
            <person name="Vlamakis H."/>
            <person name="Clish C."/>
            <person name="Bullock K."/>
            <person name="Deik A."/>
            <person name="Scott J."/>
            <person name="Pierce K.A."/>
            <person name="Xavier R.J."/>
            <person name="Alm E.J."/>
        </authorList>
    </citation>
    <scope>NUCLEOTIDE SEQUENCE [LARGE SCALE GENOMIC DNA]</scope>
    <source>
        <strain evidence="7 8">BIOML-A2</strain>
    </source>
</reference>
<dbReference type="GO" id="GO:0005886">
    <property type="term" value="C:plasma membrane"/>
    <property type="evidence" value="ECO:0007669"/>
    <property type="project" value="TreeGrafter"/>
</dbReference>
<dbReference type="FunFam" id="2.40.420.20:FF:000001">
    <property type="entry name" value="Efflux RND transporter periplasmic adaptor subunit"/>
    <property type="match status" value="1"/>
</dbReference>
<evidence type="ECO:0000259" key="6">
    <source>
        <dbReference type="Pfam" id="PF25967"/>
    </source>
</evidence>
<dbReference type="InterPro" id="IPR058625">
    <property type="entry name" value="MdtA-like_BSH"/>
</dbReference>
<dbReference type="Pfam" id="PF25944">
    <property type="entry name" value="Beta-barrel_RND"/>
    <property type="match status" value="1"/>
</dbReference>
<dbReference type="EMBL" id="WNCL01000065">
    <property type="protein sequence ID" value="MTU44356.1"/>
    <property type="molecule type" value="Genomic_DNA"/>
</dbReference>
<gene>
    <name evidence="7" type="ORF">GMD42_12235</name>
</gene>
<dbReference type="PANTHER" id="PTHR30158">
    <property type="entry name" value="ACRA/E-RELATED COMPONENT OF DRUG EFFLUX TRANSPORTER"/>
    <property type="match status" value="1"/>
</dbReference>
<proteinExistence type="inferred from homology"/>
<dbReference type="Gene3D" id="1.10.287.470">
    <property type="entry name" value="Helix hairpin bin"/>
    <property type="match status" value="1"/>
</dbReference>
<dbReference type="NCBIfam" id="TIGR01730">
    <property type="entry name" value="RND_mfp"/>
    <property type="match status" value="1"/>
</dbReference>
<accession>A0A6I3S6E9</accession>